<dbReference type="SUPFAM" id="SSF53474">
    <property type="entry name" value="alpha/beta-Hydrolases"/>
    <property type="match status" value="1"/>
</dbReference>
<dbReference type="RefSeq" id="WP_209707582.1">
    <property type="nucleotide sequence ID" value="NZ_JAGIOO010000001.1"/>
</dbReference>
<dbReference type="InterPro" id="IPR029058">
    <property type="entry name" value="AB_hydrolase_fold"/>
</dbReference>
<dbReference type="GO" id="GO:0016787">
    <property type="term" value="F:hydrolase activity"/>
    <property type="evidence" value="ECO:0007669"/>
    <property type="project" value="UniProtKB-KW"/>
</dbReference>
<feature type="domain" description="Alpha/beta hydrolase fold-3" evidence="1">
    <location>
        <begin position="78"/>
        <end position="282"/>
    </location>
</feature>
<organism evidence="2 3">
    <name type="scientific">Crossiella equi</name>
    <dbReference type="NCBI Taxonomy" id="130796"/>
    <lineage>
        <taxon>Bacteria</taxon>
        <taxon>Bacillati</taxon>
        <taxon>Actinomycetota</taxon>
        <taxon>Actinomycetes</taxon>
        <taxon>Pseudonocardiales</taxon>
        <taxon>Pseudonocardiaceae</taxon>
        <taxon>Crossiella</taxon>
    </lineage>
</organism>
<comment type="caution">
    <text evidence="2">The sequence shown here is derived from an EMBL/GenBank/DDBJ whole genome shotgun (WGS) entry which is preliminary data.</text>
</comment>
<proteinExistence type="predicted"/>
<dbReference type="EC" id="3.1.1.-" evidence="2"/>
<dbReference type="PANTHER" id="PTHR23025:SF3">
    <property type="entry name" value="HORMONE-SENSITIVE LIPASE"/>
    <property type="match status" value="1"/>
</dbReference>
<evidence type="ECO:0000259" key="1">
    <source>
        <dbReference type="Pfam" id="PF07859"/>
    </source>
</evidence>
<sequence>MSLPDSGPATVHIGLAARLGARLLRLAFPFAERIPAEVAALAPPGLGPAEILVPTRHGPVRCLVHRPPVRAAPPPVHLQFHGGAFIVRVPEQDEHLCRYLAHRAGAVVISVDYGTAPEVRYPVAEEQAYDVYTWVAAHGAEQGWDGSRVAAGGISSGAKFAVNLCQQARTAGHALPRALVSVYGALDMTLGLDGRTSARRNPAVPPWLVRLMYGTYFADASRRAEPLASPVLDAFAGFPPTLVLTAEFDTMTAENEHLADGLAAAGVAVRRAHYTGVDHGFLHLGPAPVTALAFEAVAGHLRAALHG</sequence>
<dbReference type="PANTHER" id="PTHR23025">
    <property type="entry name" value="TRIACYLGLYCEROL LIPASE"/>
    <property type="match status" value="1"/>
</dbReference>
<evidence type="ECO:0000313" key="2">
    <source>
        <dbReference type="EMBL" id="MBP2478568.1"/>
    </source>
</evidence>
<dbReference type="Pfam" id="PF07859">
    <property type="entry name" value="Abhydrolase_3"/>
    <property type="match status" value="1"/>
</dbReference>
<accession>A0ABS5APR0</accession>
<dbReference type="InterPro" id="IPR013094">
    <property type="entry name" value="AB_hydrolase_3"/>
</dbReference>
<gene>
    <name evidence="2" type="ORF">JOF53_007440</name>
</gene>
<keyword evidence="2" id="KW-0378">Hydrolase</keyword>
<reference evidence="2 3" key="1">
    <citation type="submission" date="2021-03" db="EMBL/GenBank/DDBJ databases">
        <title>Sequencing the genomes of 1000 actinobacteria strains.</title>
        <authorList>
            <person name="Klenk H.-P."/>
        </authorList>
    </citation>
    <scope>NUCLEOTIDE SEQUENCE [LARGE SCALE GENOMIC DNA]</scope>
    <source>
        <strain evidence="2 3">DSM 44580</strain>
    </source>
</reference>
<dbReference type="Gene3D" id="3.40.50.1820">
    <property type="entry name" value="alpha/beta hydrolase"/>
    <property type="match status" value="1"/>
</dbReference>
<name>A0ABS5APR0_9PSEU</name>
<dbReference type="Proteomes" id="UP001519363">
    <property type="component" value="Unassembled WGS sequence"/>
</dbReference>
<evidence type="ECO:0000313" key="3">
    <source>
        <dbReference type="Proteomes" id="UP001519363"/>
    </source>
</evidence>
<keyword evidence="3" id="KW-1185">Reference proteome</keyword>
<dbReference type="EMBL" id="JAGIOO010000001">
    <property type="protein sequence ID" value="MBP2478568.1"/>
    <property type="molecule type" value="Genomic_DNA"/>
</dbReference>
<protein>
    <submittedName>
        <fullName evidence="2">Acetyl esterase</fullName>
        <ecNumber evidence="2">3.1.1.-</ecNumber>
    </submittedName>
</protein>